<dbReference type="AlphaFoldDB" id="A0A1I2L0H0"/>
<reference evidence="8 9" key="1">
    <citation type="submission" date="2016-10" db="EMBL/GenBank/DDBJ databases">
        <authorList>
            <person name="de Groot N.N."/>
        </authorList>
    </citation>
    <scope>NUCLEOTIDE SEQUENCE [LARGE SCALE GENOMIC DNA]</scope>
    <source>
        <strain evidence="8 9">CPCC 202808</strain>
    </source>
</reference>
<dbReference type="GO" id="GO:0004022">
    <property type="term" value="F:alcohol dehydrogenase (NAD+) activity"/>
    <property type="evidence" value="ECO:0007669"/>
    <property type="project" value="UniProtKB-EC"/>
</dbReference>
<dbReference type="InterPro" id="IPR020843">
    <property type="entry name" value="ER"/>
</dbReference>
<organism evidence="8 9">
    <name type="scientific">Actinopolymorpha cephalotaxi</name>
    <dbReference type="NCBI Taxonomy" id="504797"/>
    <lineage>
        <taxon>Bacteria</taxon>
        <taxon>Bacillati</taxon>
        <taxon>Actinomycetota</taxon>
        <taxon>Actinomycetes</taxon>
        <taxon>Propionibacteriales</taxon>
        <taxon>Actinopolymorphaceae</taxon>
        <taxon>Actinopolymorpha</taxon>
    </lineage>
</organism>
<dbReference type="Pfam" id="PF08240">
    <property type="entry name" value="ADH_N"/>
    <property type="match status" value="1"/>
</dbReference>
<keyword evidence="10" id="KW-1185">Reference proteome</keyword>
<evidence type="ECO:0000256" key="1">
    <source>
        <dbReference type="ARBA" id="ARBA00001947"/>
    </source>
</evidence>
<keyword evidence="3 5" id="KW-0862">Zinc</keyword>
<dbReference type="PANTHER" id="PTHR43401:SF5">
    <property type="entry name" value="ALCOHOL DEHYDROGENASE-RELATED"/>
    <property type="match status" value="1"/>
</dbReference>
<evidence type="ECO:0000313" key="7">
    <source>
        <dbReference type="EMBL" id="NYH84680.1"/>
    </source>
</evidence>
<dbReference type="Proteomes" id="UP000533017">
    <property type="component" value="Unassembled WGS sequence"/>
</dbReference>
<sequence length="359" mass="36499">MRAVWYDTFGGPVSVREVSSPRPAPHAAVVEVAATGVCRSDWHAWQGHDSDVRLPHVGGHEFAGVVVEVGADVRGWRPGQRVTAPFVHACGTCAQCARGDHQICARQTQPGFTGWGSFAEYAVVDHADVNLVLLPDALEFTTAAGLGCRFGTAYRAVLRQGRVGAGDWVAVHGCGGAGLSAVEVAVAAGARVVAVDVSAAALDLARALGAAEVVDASVDPEPAAVASVVHDLTGGGARVSLDCLGSPRTCEASVLGLARGGRHVQVGLLPGGPTPVPMDRVVAYELDVVGSHGLAAHEYPAMLDLVAAGRLRPDRLVGTLIDLADVPHALAAMSPGGVPGDLPGVPGVSGAGMTVAVLH</sequence>
<dbReference type="SMART" id="SM00829">
    <property type="entry name" value="PKS_ER"/>
    <property type="match status" value="1"/>
</dbReference>
<reference evidence="7 10" key="2">
    <citation type="submission" date="2020-07" db="EMBL/GenBank/DDBJ databases">
        <title>Sequencing the genomes of 1000 actinobacteria strains.</title>
        <authorList>
            <person name="Klenk H.-P."/>
        </authorList>
    </citation>
    <scope>NUCLEOTIDE SEQUENCE [LARGE SCALE GENOMIC DNA]</scope>
    <source>
        <strain evidence="7 10">DSM 45117</strain>
    </source>
</reference>
<dbReference type="Pfam" id="PF00107">
    <property type="entry name" value="ADH_zinc_N"/>
    <property type="match status" value="1"/>
</dbReference>
<evidence type="ECO:0000313" key="10">
    <source>
        <dbReference type="Proteomes" id="UP000533017"/>
    </source>
</evidence>
<gene>
    <name evidence="7" type="ORF">FHR37_003531</name>
    <name evidence="8" type="ORF">SAMN05421678_101537</name>
</gene>
<dbReference type="SUPFAM" id="SSF50129">
    <property type="entry name" value="GroES-like"/>
    <property type="match status" value="1"/>
</dbReference>
<dbReference type="EC" id="1.1.1.1" evidence="7"/>
<dbReference type="OrthoDB" id="5295340at2"/>
<evidence type="ECO:0000259" key="6">
    <source>
        <dbReference type="SMART" id="SM00829"/>
    </source>
</evidence>
<evidence type="ECO:0000256" key="3">
    <source>
        <dbReference type="ARBA" id="ARBA00022833"/>
    </source>
</evidence>
<accession>A0A1I2L0H0</accession>
<dbReference type="PROSITE" id="PS00059">
    <property type="entry name" value="ADH_ZINC"/>
    <property type="match status" value="1"/>
</dbReference>
<comment type="cofactor">
    <cofactor evidence="1 5">
        <name>Zn(2+)</name>
        <dbReference type="ChEBI" id="CHEBI:29105"/>
    </cofactor>
</comment>
<protein>
    <submittedName>
        <fullName evidence="8">Alcohol dehydrogenase</fullName>
        <ecNumber evidence="7">1.1.1.1</ecNumber>
    </submittedName>
</protein>
<dbReference type="InterPro" id="IPR036291">
    <property type="entry name" value="NAD(P)-bd_dom_sf"/>
</dbReference>
<evidence type="ECO:0000256" key="5">
    <source>
        <dbReference type="RuleBase" id="RU361277"/>
    </source>
</evidence>
<feature type="domain" description="Enoyl reductase (ER)" evidence="6">
    <location>
        <begin position="10"/>
        <end position="338"/>
    </location>
</feature>
<dbReference type="STRING" id="504797.SAMN05421678_101537"/>
<dbReference type="PANTHER" id="PTHR43401">
    <property type="entry name" value="L-THREONINE 3-DEHYDROGENASE"/>
    <property type="match status" value="1"/>
</dbReference>
<dbReference type="InterPro" id="IPR011032">
    <property type="entry name" value="GroES-like_sf"/>
</dbReference>
<comment type="similarity">
    <text evidence="5">Belongs to the zinc-containing alcohol dehydrogenase family.</text>
</comment>
<dbReference type="InterPro" id="IPR050129">
    <property type="entry name" value="Zn_alcohol_dh"/>
</dbReference>
<dbReference type="EMBL" id="FOOI01000001">
    <property type="protein sequence ID" value="SFF70646.1"/>
    <property type="molecule type" value="Genomic_DNA"/>
</dbReference>
<evidence type="ECO:0000313" key="8">
    <source>
        <dbReference type="EMBL" id="SFF70646.1"/>
    </source>
</evidence>
<name>A0A1I2L0H0_9ACTN</name>
<dbReference type="GO" id="GO:0008270">
    <property type="term" value="F:zinc ion binding"/>
    <property type="evidence" value="ECO:0007669"/>
    <property type="project" value="InterPro"/>
</dbReference>
<evidence type="ECO:0000256" key="4">
    <source>
        <dbReference type="ARBA" id="ARBA00023002"/>
    </source>
</evidence>
<dbReference type="InterPro" id="IPR013149">
    <property type="entry name" value="ADH-like_C"/>
</dbReference>
<evidence type="ECO:0000256" key="2">
    <source>
        <dbReference type="ARBA" id="ARBA00022723"/>
    </source>
</evidence>
<dbReference type="InterPro" id="IPR002328">
    <property type="entry name" value="ADH_Zn_CS"/>
</dbReference>
<keyword evidence="4 7" id="KW-0560">Oxidoreductase</keyword>
<dbReference type="Gene3D" id="3.90.180.10">
    <property type="entry name" value="Medium-chain alcohol dehydrogenases, catalytic domain"/>
    <property type="match status" value="1"/>
</dbReference>
<proteinExistence type="inferred from homology"/>
<dbReference type="SUPFAM" id="SSF51735">
    <property type="entry name" value="NAD(P)-binding Rossmann-fold domains"/>
    <property type="match status" value="1"/>
</dbReference>
<dbReference type="Proteomes" id="UP000199052">
    <property type="component" value="Unassembled WGS sequence"/>
</dbReference>
<dbReference type="InterPro" id="IPR013154">
    <property type="entry name" value="ADH-like_N"/>
</dbReference>
<dbReference type="EMBL" id="JACBZA010000001">
    <property type="protein sequence ID" value="NYH84680.1"/>
    <property type="molecule type" value="Genomic_DNA"/>
</dbReference>
<dbReference type="RefSeq" id="WP_092880662.1">
    <property type="nucleotide sequence ID" value="NZ_FOOI01000001.1"/>
</dbReference>
<evidence type="ECO:0000313" key="9">
    <source>
        <dbReference type="Proteomes" id="UP000199052"/>
    </source>
</evidence>
<keyword evidence="2 5" id="KW-0479">Metal-binding</keyword>